<dbReference type="InterPro" id="IPR012547">
    <property type="entry name" value="PDDEXK_9"/>
</dbReference>
<dbReference type="PANTHER" id="PTHR34825">
    <property type="entry name" value="CONSERVED PROTEIN, WITH A WEAK D-GALACTARATE DEHYDRATASE/ALTRONATE HYDROLASE DOMAIN"/>
    <property type="match status" value="1"/>
</dbReference>
<gene>
    <name evidence="2" type="ORF">ANBU17_04170</name>
</gene>
<keyword evidence="3" id="KW-1185">Reference proteome</keyword>
<dbReference type="AlphaFoldDB" id="A0A916VBY7"/>
<accession>A0A916VBY7</accession>
<protein>
    <recommendedName>
        <fullName evidence="1">AAA-ATPase-like domain-containing protein</fullName>
    </recommendedName>
</protein>
<name>A0A916VBY7_9FIRM</name>
<organism evidence="2 3">
    <name type="scientific">Anaerostipes butyraticus</name>
    <dbReference type="NCBI Taxonomy" id="645466"/>
    <lineage>
        <taxon>Bacteria</taxon>
        <taxon>Bacillati</taxon>
        <taxon>Bacillota</taxon>
        <taxon>Clostridia</taxon>
        <taxon>Lachnospirales</taxon>
        <taxon>Lachnospiraceae</taxon>
        <taxon>Anaerostipes</taxon>
    </lineage>
</organism>
<dbReference type="Pfam" id="PF08011">
    <property type="entry name" value="PDDEXK_9"/>
    <property type="match status" value="1"/>
</dbReference>
<dbReference type="Proteomes" id="UP000613208">
    <property type="component" value="Unassembled WGS sequence"/>
</dbReference>
<evidence type="ECO:0000259" key="1">
    <source>
        <dbReference type="Pfam" id="PF09820"/>
    </source>
</evidence>
<sequence>MSKRKIPVGIEKFKEIRSENFYYVDKTSFIRELLNSWGKVNLFTRPRRFGKSLNMDMLCSFFEIGADPALFEGLQITKEKELCDKYMGQYPVISISLKDVDGDSYQMSYDLLCSVLYNEAIRLQWLLDSDRLTKYDKASLLKLLNQEFDRPVDLCQSIQVLSRLLYKHYNKKVIILIDEYDVPLNKAYQDHYYEPMISLIRSMFSMALKTNEALYFAVLTGCLRISKESIFTGLNNFKVHGISDVQYAQYFGFTDTEVRKLLSYYGMSYCFEEVKEWYNGYHFGRESIYCPWDVLNYISDHLTDSEAEPVLYWANSSGNETVREIIEHSNGTVKAELELLVSGEQIQKEIIPEMTYQDLLSGDKGERIKYLWSLLYNTGYLTDGEKPAGGRHTLKIPNREVRLIFEQQILTWFSKKIKSDAGKLQSFCKAAEDGDAEKMQQIFGEYLRKSISVRDSAVRKGRKESFYHGMLVGILGSEDTWIVLSNPESGEGYSDILVEIPEKSIGCVIEVKYAENRNLDKACREAIRQVRDKQYMTRLQDDGMETIHIYGIACYLKKCRIQHEKYEEQS</sequence>
<dbReference type="PANTHER" id="PTHR34825:SF1">
    <property type="entry name" value="AAA-ATPASE-LIKE DOMAIN-CONTAINING PROTEIN"/>
    <property type="match status" value="1"/>
</dbReference>
<evidence type="ECO:0000313" key="2">
    <source>
        <dbReference type="EMBL" id="GFO84070.1"/>
    </source>
</evidence>
<comment type="caution">
    <text evidence="2">The sequence shown here is derived from an EMBL/GenBank/DDBJ whole genome shotgun (WGS) entry which is preliminary data.</text>
</comment>
<dbReference type="EMBL" id="BLYI01000006">
    <property type="protein sequence ID" value="GFO84070.1"/>
    <property type="molecule type" value="Genomic_DNA"/>
</dbReference>
<dbReference type="InterPro" id="IPR018631">
    <property type="entry name" value="AAA-ATPase-like_dom"/>
</dbReference>
<dbReference type="RefSeq" id="WP_201309809.1">
    <property type="nucleotide sequence ID" value="NZ_BLYI01000006.1"/>
</dbReference>
<feature type="domain" description="AAA-ATPase-like" evidence="1">
    <location>
        <begin position="7"/>
        <end position="231"/>
    </location>
</feature>
<dbReference type="SUPFAM" id="SSF52540">
    <property type="entry name" value="P-loop containing nucleoside triphosphate hydrolases"/>
    <property type="match status" value="1"/>
</dbReference>
<dbReference type="InterPro" id="IPR027417">
    <property type="entry name" value="P-loop_NTPase"/>
</dbReference>
<evidence type="ECO:0000313" key="3">
    <source>
        <dbReference type="Proteomes" id="UP000613208"/>
    </source>
</evidence>
<reference evidence="2" key="1">
    <citation type="submission" date="2020-06" db="EMBL/GenBank/DDBJ databases">
        <title>Characterization of fructooligosaccharide metabolism and fructooligosaccharide-degrading enzymes in human commensal butyrate producers.</title>
        <authorList>
            <person name="Tanno H."/>
            <person name="Fujii T."/>
            <person name="Hirano K."/>
            <person name="Maeno S."/>
            <person name="Tonozuka T."/>
            <person name="Sakamoto M."/>
            <person name="Ohkuma M."/>
            <person name="Tochio T."/>
            <person name="Endo A."/>
        </authorList>
    </citation>
    <scope>NUCLEOTIDE SEQUENCE</scope>
    <source>
        <strain evidence="2">JCM 17466</strain>
    </source>
</reference>
<proteinExistence type="predicted"/>
<dbReference type="Pfam" id="PF09820">
    <property type="entry name" value="AAA-ATPase_like"/>
    <property type="match status" value="1"/>
</dbReference>